<dbReference type="InterPro" id="IPR001867">
    <property type="entry name" value="OmpR/PhoB-type_DNA-bd"/>
</dbReference>
<protein>
    <submittedName>
        <fullName evidence="10">Response regulator transcription factor</fullName>
    </submittedName>
</protein>
<reference evidence="10" key="1">
    <citation type="journal article" date="2021" name="PeerJ">
        <title>Extensive microbial diversity within the chicken gut microbiome revealed by metagenomics and culture.</title>
        <authorList>
            <person name="Gilroy R."/>
            <person name="Ravi A."/>
            <person name="Getino M."/>
            <person name="Pursley I."/>
            <person name="Horton D.L."/>
            <person name="Alikhan N.F."/>
            <person name="Baker D."/>
            <person name="Gharbi K."/>
            <person name="Hall N."/>
            <person name="Watson M."/>
            <person name="Adriaenssens E.M."/>
            <person name="Foster-Nyarko E."/>
            <person name="Jarju S."/>
            <person name="Secka A."/>
            <person name="Antonio M."/>
            <person name="Oren A."/>
            <person name="Chaudhuri R.R."/>
            <person name="La Ragione R."/>
            <person name="Hildebrand F."/>
            <person name="Pallen M.J."/>
        </authorList>
    </citation>
    <scope>NUCLEOTIDE SEQUENCE</scope>
    <source>
        <strain evidence="10">CHK169-4300</strain>
    </source>
</reference>
<sequence length="223" mass="25465">MRLLLCEDEVELSDGLVAILKHNNYSVDAVYDGAEALDYLEAIEYDGVILDIMLPKVDGLSVLKQIRSNGNQVPVIMLTAKSEIDDKVLGLDYGADDYLTKPFATKELMARIRSMTRRKSEMTDSILSFGNITLDRSSFELKSEKDVLHLANKEFQMLEMLMIHPEHIISSNQFMEKIWGFDSEAEINVVWVYISNLRKKLNQLDANVQIKARRNIGYSLEEI</sequence>
<accession>A0A9D2JY86</accession>
<dbReference type="GO" id="GO:0005829">
    <property type="term" value="C:cytosol"/>
    <property type="evidence" value="ECO:0007669"/>
    <property type="project" value="TreeGrafter"/>
</dbReference>
<evidence type="ECO:0000313" key="10">
    <source>
        <dbReference type="EMBL" id="HIZ71721.1"/>
    </source>
</evidence>
<reference evidence="10" key="2">
    <citation type="submission" date="2021-04" db="EMBL/GenBank/DDBJ databases">
        <authorList>
            <person name="Gilroy R."/>
        </authorList>
    </citation>
    <scope>NUCLEOTIDE SEQUENCE</scope>
    <source>
        <strain evidence="10">CHK169-4300</strain>
    </source>
</reference>
<dbReference type="PANTHER" id="PTHR48111:SF22">
    <property type="entry name" value="REGULATOR OF RPOS"/>
    <property type="match status" value="1"/>
</dbReference>
<evidence type="ECO:0000256" key="5">
    <source>
        <dbReference type="ARBA" id="ARBA00023163"/>
    </source>
</evidence>
<evidence type="ECO:0000256" key="4">
    <source>
        <dbReference type="ARBA" id="ARBA00023125"/>
    </source>
</evidence>
<dbReference type="Gene3D" id="6.10.250.690">
    <property type="match status" value="1"/>
</dbReference>
<dbReference type="Gene3D" id="1.10.10.10">
    <property type="entry name" value="Winged helix-like DNA-binding domain superfamily/Winged helix DNA-binding domain"/>
    <property type="match status" value="1"/>
</dbReference>
<dbReference type="InterPro" id="IPR036388">
    <property type="entry name" value="WH-like_DNA-bd_sf"/>
</dbReference>
<dbReference type="PANTHER" id="PTHR48111">
    <property type="entry name" value="REGULATOR OF RPOS"/>
    <property type="match status" value="1"/>
</dbReference>
<dbReference type="InterPro" id="IPR011006">
    <property type="entry name" value="CheY-like_superfamily"/>
</dbReference>
<dbReference type="Pfam" id="PF00486">
    <property type="entry name" value="Trans_reg_C"/>
    <property type="match status" value="1"/>
</dbReference>
<feature type="domain" description="OmpR/PhoB-type" evidence="9">
    <location>
        <begin position="124"/>
        <end position="222"/>
    </location>
</feature>
<evidence type="ECO:0000256" key="3">
    <source>
        <dbReference type="ARBA" id="ARBA00023015"/>
    </source>
</evidence>
<keyword evidence="5" id="KW-0804">Transcription</keyword>
<dbReference type="SUPFAM" id="SSF46894">
    <property type="entry name" value="C-terminal effector domain of the bipartite response regulators"/>
    <property type="match status" value="1"/>
</dbReference>
<feature type="DNA-binding region" description="OmpR/PhoB-type" evidence="7">
    <location>
        <begin position="124"/>
        <end position="222"/>
    </location>
</feature>
<feature type="modified residue" description="4-aspartylphosphate" evidence="6">
    <location>
        <position position="51"/>
    </location>
</feature>
<dbReference type="CDD" id="cd00383">
    <property type="entry name" value="trans_reg_C"/>
    <property type="match status" value="1"/>
</dbReference>
<evidence type="ECO:0000259" key="9">
    <source>
        <dbReference type="PROSITE" id="PS51755"/>
    </source>
</evidence>
<dbReference type="InterPro" id="IPR001789">
    <property type="entry name" value="Sig_transdc_resp-reg_receiver"/>
</dbReference>
<comment type="caution">
    <text evidence="10">The sequence shown here is derived from an EMBL/GenBank/DDBJ whole genome shotgun (WGS) entry which is preliminary data.</text>
</comment>
<keyword evidence="1 6" id="KW-0597">Phosphoprotein</keyword>
<keyword evidence="4 7" id="KW-0238">DNA-binding</keyword>
<dbReference type="FunFam" id="3.40.50.2300:FF:000002">
    <property type="entry name" value="DNA-binding response regulator PhoP"/>
    <property type="match status" value="1"/>
</dbReference>
<dbReference type="PROSITE" id="PS51755">
    <property type="entry name" value="OMPR_PHOB"/>
    <property type="match status" value="1"/>
</dbReference>
<dbReference type="GO" id="GO:0006355">
    <property type="term" value="P:regulation of DNA-templated transcription"/>
    <property type="evidence" value="ECO:0007669"/>
    <property type="project" value="InterPro"/>
</dbReference>
<proteinExistence type="predicted"/>
<dbReference type="GO" id="GO:0000976">
    <property type="term" value="F:transcription cis-regulatory region binding"/>
    <property type="evidence" value="ECO:0007669"/>
    <property type="project" value="TreeGrafter"/>
</dbReference>
<dbReference type="InterPro" id="IPR016032">
    <property type="entry name" value="Sig_transdc_resp-reg_C-effctor"/>
</dbReference>
<evidence type="ECO:0000313" key="11">
    <source>
        <dbReference type="Proteomes" id="UP000824106"/>
    </source>
</evidence>
<organism evidence="10 11">
    <name type="scientific">Candidatus Atopostipes pullistercoris</name>
    <dbReference type="NCBI Taxonomy" id="2838467"/>
    <lineage>
        <taxon>Bacteria</taxon>
        <taxon>Bacillati</taxon>
        <taxon>Bacillota</taxon>
        <taxon>Bacilli</taxon>
        <taxon>Lactobacillales</taxon>
        <taxon>Carnobacteriaceae</taxon>
        <taxon>Atopostipes</taxon>
    </lineage>
</organism>
<dbReference type="GO" id="GO:0032993">
    <property type="term" value="C:protein-DNA complex"/>
    <property type="evidence" value="ECO:0007669"/>
    <property type="project" value="TreeGrafter"/>
</dbReference>
<evidence type="ECO:0000256" key="1">
    <source>
        <dbReference type="ARBA" id="ARBA00022553"/>
    </source>
</evidence>
<dbReference type="Pfam" id="PF00072">
    <property type="entry name" value="Response_reg"/>
    <property type="match status" value="1"/>
</dbReference>
<feature type="domain" description="Response regulatory" evidence="8">
    <location>
        <begin position="2"/>
        <end position="116"/>
    </location>
</feature>
<evidence type="ECO:0000256" key="2">
    <source>
        <dbReference type="ARBA" id="ARBA00023012"/>
    </source>
</evidence>
<dbReference type="AlphaFoldDB" id="A0A9D2JY86"/>
<evidence type="ECO:0000256" key="6">
    <source>
        <dbReference type="PROSITE-ProRule" id="PRU00169"/>
    </source>
</evidence>
<dbReference type="InterPro" id="IPR039420">
    <property type="entry name" value="WalR-like"/>
</dbReference>
<keyword evidence="2" id="KW-0902">Two-component regulatory system</keyword>
<dbReference type="SMART" id="SM00448">
    <property type="entry name" value="REC"/>
    <property type="match status" value="1"/>
</dbReference>
<name>A0A9D2JY86_9LACT</name>
<evidence type="ECO:0000259" key="8">
    <source>
        <dbReference type="PROSITE" id="PS50110"/>
    </source>
</evidence>
<dbReference type="SUPFAM" id="SSF52172">
    <property type="entry name" value="CheY-like"/>
    <property type="match status" value="1"/>
</dbReference>
<dbReference type="SMART" id="SM00862">
    <property type="entry name" value="Trans_reg_C"/>
    <property type="match status" value="1"/>
</dbReference>
<keyword evidence="3" id="KW-0805">Transcription regulation</keyword>
<evidence type="ECO:0000256" key="7">
    <source>
        <dbReference type="PROSITE-ProRule" id="PRU01091"/>
    </source>
</evidence>
<dbReference type="Proteomes" id="UP000824106">
    <property type="component" value="Unassembled WGS sequence"/>
</dbReference>
<dbReference type="GO" id="GO:0000156">
    <property type="term" value="F:phosphorelay response regulator activity"/>
    <property type="evidence" value="ECO:0007669"/>
    <property type="project" value="TreeGrafter"/>
</dbReference>
<gene>
    <name evidence="10" type="ORF">H9808_08185</name>
</gene>
<dbReference type="EMBL" id="DXAZ01000133">
    <property type="protein sequence ID" value="HIZ71721.1"/>
    <property type="molecule type" value="Genomic_DNA"/>
</dbReference>
<dbReference type="PROSITE" id="PS50110">
    <property type="entry name" value="RESPONSE_REGULATORY"/>
    <property type="match status" value="1"/>
</dbReference>
<dbReference type="Gene3D" id="3.40.50.2300">
    <property type="match status" value="1"/>
</dbReference>